<dbReference type="Pfam" id="PF00829">
    <property type="entry name" value="Ribosomal_L21p"/>
    <property type="match status" value="1"/>
</dbReference>
<organism evidence="6 7">
    <name type="scientific">Candidatus Bipolaricaulis anaerobius</name>
    <dbReference type="NCBI Taxonomy" id="2026885"/>
    <lineage>
        <taxon>Bacteria</taxon>
        <taxon>Candidatus Bipolaricaulota</taxon>
        <taxon>Candidatus Bipolaricaulia</taxon>
        <taxon>Candidatus Bipolaricaulales</taxon>
        <taxon>Candidatus Bipolaricaulaceae</taxon>
        <taxon>Candidatus Bipolaricaulis</taxon>
    </lineage>
</organism>
<name>A0A2X3L005_9BACT</name>
<dbReference type="SUPFAM" id="SSF141091">
    <property type="entry name" value="L21p-like"/>
    <property type="match status" value="1"/>
</dbReference>
<evidence type="ECO:0000256" key="2">
    <source>
        <dbReference type="ARBA" id="ARBA00022980"/>
    </source>
</evidence>
<evidence type="ECO:0000313" key="6">
    <source>
        <dbReference type="EMBL" id="SQD93066.1"/>
    </source>
</evidence>
<accession>A0A2X3L005</accession>
<dbReference type="RefSeq" id="WP_122031795.1">
    <property type="nucleotide sequence ID" value="NZ_LS483254.1"/>
</dbReference>
<dbReference type="PANTHER" id="PTHR21349:SF0">
    <property type="entry name" value="LARGE RIBOSOMAL SUBUNIT PROTEIN BL21M"/>
    <property type="match status" value="1"/>
</dbReference>
<gene>
    <name evidence="4 6" type="primary">rplU</name>
    <name evidence="6" type="ORF">BARAN1_1042</name>
</gene>
<dbReference type="GO" id="GO:1990904">
    <property type="term" value="C:ribonucleoprotein complex"/>
    <property type="evidence" value="ECO:0007669"/>
    <property type="project" value="UniProtKB-KW"/>
</dbReference>
<dbReference type="GO" id="GO:0005737">
    <property type="term" value="C:cytoplasm"/>
    <property type="evidence" value="ECO:0007669"/>
    <property type="project" value="UniProtKB-ARBA"/>
</dbReference>
<comment type="similarity">
    <text evidence="1 4 5">Belongs to the bacterial ribosomal protein bL21 family.</text>
</comment>
<keyword evidence="4 5" id="KW-0694">RNA-binding</keyword>
<reference evidence="7" key="1">
    <citation type="submission" date="2018-05" db="EMBL/GenBank/DDBJ databases">
        <authorList>
            <person name="Hao L."/>
        </authorList>
    </citation>
    <scope>NUCLEOTIDE SEQUENCE [LARGE SCALE GENOMIC DNA]</scope>
</reference>
<keyword evidence="2 4" id="KW-0689">Ribosomal protein</keyword>
<dbReference type="EMBL" id="LS483254">
    <property type="protein sequence ID" value="SQD93066.1"/>
    <property type="molecule type" value="Genomic_DNA"/>
</dbReference>
<dbReference type="PANTHER" id="PTHR21349">
    <property type="entry name" value="50S RIBOSOMAL PROTEIN L21"/>
    <property type="match status" value="1"/>
</dbReference>
<dbReference type="InterPro" id="IPR001787">
    <property type="entry name" value="Ribosomal_bL21"/>
</dbReference>
<dbReference type="InterPro" id="IPR036164">
    <property type="entry name" value="bL21-like_sf"/>
</dbReference>
<evidence type="ECO:0000256" key="3">
    <source>
        <dbReference type="ARBA" id="ARBA00023274"/>
    </source>
</evidence>
<comment type="subunit">
    <text evidence="4">Part of the 50S ribosomal subunit. Contacts protein L20.</text>
</comment>
<keyword evidence="3 4" id="KW-0687">Ribonucleoprotein</keyword>
<evidence type="ECO:0000256" key="1">
    <source>
        <dbReference type="ARBA" id="ARBA00008563"/>
    </source>
</evidence>
<dbReference type="NCBIfam" id="TIGR00061">
    <property type="entry name" value="L21"/>
    <property type="match status" value="1"/>
</dbReference>
<dbReference type="GO" id="GO:0019843">
    <property type="term" value="F:rRNA binding"/>
    <property type="evidence" value="ECO:0007669"/>
    <property type="project" value="UniProtKB-UniRule"/>
</dbReference>
<dbReference type="InterPro" id="IPR028909">
    <property type="entry name" value="bL21-like"/>
</dbReference>
<proteinExistence type="inferred from homology"/>
<sequence length="105" mass="11790">MYAVVEIGGKQYRVEAEAEIVHELLPTVNVGDKVTFDRVLLVRNGAGVEVGRPYLTGVKVVGEVMESGRGPKVIIRRFAPKKGYRRKKGHRQPYMRTRILAIEKG</sequence>
<evidence type="ECO:0000313" key="7">
    <source>
        <dbReference type="Proteomes" id="UP000249818"/>
    </source>
</evidence>
<dbReference type="OrthoDB" id="9813334at2"/>
<dbReference type="HAMAP" id="MF_01363">
    <property type="entry name" value="Ribosomal_bL21"/>
    <property type="match status" value="1"/>
</dbReference>
<dbReference type="Proteomes" id="UP000249818">
    <property type="component" value="Chromosome BARAN1"/>
</dbReference>
<keyword evidence="7" id="KW-1185">Reference proteome</keyword>
<keyword evidence="4 5" id="KW-0699">rRNA-binding</keyword>
<dbReference type="KEGG" id="bana:BARAN1_1042"/>
<evidence type="ECO:0000256" key="5">
    <source>
        <dbReference type="RuleBase" id="RU000562"/>
    </source>
</evidence>
<dbReference type="GO" id="GO:0005840">
    <property type="term" value="C:ribosome"/>
    <property type="evidence" value="ECO:0007669"/>
    <property type="project" value="UniProtKB-KW"/>
</dbReference>
<evidence type="ECO:0000256" key="4">
    <source>
        <dbReference type="HAMAP-Rule" id="MF_01363"/>
    </source>
</evidence>
<dbReference type="AlphaFoldDB" id="A0A2X3L005"/>
<protein>
    <recommendedName>
        <fullName evidence="4">Large ribosomal subunit protein bL21</fullName>
    </recommendedName>
</protein>
<dbReference type="GO" id="GO:0003735">
    <property type="term" value="F:structural constituent of ribosome"/>
    <property type="evidence" value="ECO:0007669"/>
    <property type="project" value="InterPro"/>
</dbReference>
<comment type="function">
    <text evidence="4 5">This protein binds to 23S rRNA in the presence of protein L20.</text>
</comment>
<dbReference type="GO" id="GO:0006412">
    <property type="term" value="P:translation"/>
    <property type="evidence" value="ECO:0007669"/>
    <property type="project" value="UniProtKB-UniRule"/>
</dbReference>